<protein>
    <submittedName>
        <fullName evidence="2">Uncharacterized protein</fullName>
    </submittedName>
</protein>
<keyword evidence="3" id="KW-1185">Reference proteome</keyword>
<dbReference type="RefSeq" id="WP_105959577.1">
    <property type="nucleotide sequence ID" value="NZ_PVNS01000010.1"/>
</dbReference>
<accession>A0A2P6MFK3</accession>
<evidence type="ECO:0000313" key="3">
    <source>
        <dbReference type="Proteomes" id="UP000243650"/>
    </source>
</evidence>
<organism evidence="2 3">
    <name type="scientific">Alkalicoccus urumqiensis</name>
    <name type="common">Bacillus urumqiensis</name>
    <dbReference type="NCBI Taxonomy" id="1548213"/>
    <lineage>
        <taxon>Bacteria</taxon>
        <taxon>Bacillati</taxon>
        <taxon>Bacillota</taxon>
        <taxon>Bacilli</taxon>
        <taxon>Bacillales</taxon>
        <taxon>Bacillaceae</taxon>
        <taxon>Alkalicoccus</taxon>
    </lineage>
</organism>
<reference evidence="2 3" key="1">
    <citation type="submission" date="2018-03" db="EMBL/GenBank/DDBJ databases">
        <title>Bacillus urumqiensis sp. nov., a moderately haloalkaliphilic bacterium isolated from a salt lake.</title>
        <authorList>
            <person name="Zhao B."/>
            <person name="Liao Z."/>
        </authorList>
    </citation>
    <scope>NUCLEOTIDE SEQUENCE [LARGE SCALE GENOMIC DNA]</scope>
    <source>
        <strain evidence="2 3">BZ-SZ-XJ18</strain>
    </source>
</reference>
<feature type="transmembrane region" description="Helical" evidence="1">
    <location>
        <begin position="63"/>
        <end position="84"/>
    </location>
</feature>
<dbReference type="Proteomes" id="UP000243650">
    <property type="component" value="Unassembled WGS sequence"/>
</dbReference>
<comment type="caution">
    <text evidence="2">The sequence shown here is derived from an EMBL/GenBank/DDBJ whole genome shotgun (WGS) entry which is preliminary data.</text>
</comment>
<feature type="transmembrane region" description="Helical" evidence="1">
    <location>
        <begin position="6"/>
        <end position="25"/>
    </location>
</feature>
<keyword evidence="1" id="KW-0812">Transmembrane</keyword>
<name>A0A2P6MFK3_ALKUR</name>
<dbReference type="AlphaFoldDB" id="A0A2P6MFK3"/>
<evidence type="ECO:0000256" key="1">
    <source>
        <dbReference type="SAM" id="Phobius"/>
    </source>
</evidence>
<dbReference type="EMBL" id="PVNS01000010">
    <property type="protein sequence ID" value="PRO65020.1"/>
    <property type="molecule type" value="Genomic_DNA"/>
</dbReference>
<gene>
    <name evidence="2" type="ORF">C6I21_11260</name>
</gene>
<feature type="transmembrane region" description="Helical" evidence="1">
    <location>
        <begin position="37"/>
        <end position="57"/>
    </location>
</feature>
<evidence type="ECO:0000313" key="2">
    <source>
        <dbReference type="EMBL" id="PRO65020.1"/>
    </source>
</evidence>
<sequence>MDILYITAPLLFAGAVVLLVLKRLSCLQTAGRLPPDAGKWLPLFLSAGASLGASAALFTPLSIPTALSIGITFGYAAAYIRFFLPQTVKKDAR</sequence>
<keyword evidence="1" id="KW-1133">Transmembrane helix</keyword>
<keyword evidence="1" id="KW-0472">Membrane</keyword>
<proteinExistence type="predicted"/>